<evidence type="ECO:0000256" key="9">
    <source>
        <dbReference type="ARBA" id="ARBA00023049"/>
    </source>
</evidence>
<dbReference type="Gene3D" id="3.50.30.30">
    <property type="match status" value="1"/>
</dbReference>
<gene>
    <name evidence="13" type="ORF">EOE67_08235</name>
</gene>
<comment type="similarity">
    <text evidence="3">Belongs to the peptidase M36 family.</text>
</comment>
<proteinExistence type="inferred from homology"/>
<keyword evidence="4" id="KW-0964">Secreted</keyword>
<dbReference type="InterPro" id="IPR001842">
    <property type="entry name" value="Peptidase_M36"/>
</dbReference>
<keyword evidence="10" id="KW-0865">Zymogen</keyword>
<reference evidence="13 14" key="1">
    <citation type="submission" date="2019-01" db="EMBL/GenBank/DDBJ databases">
        <authorList>
            <person name="Chen W.-M."/>
        </authorList>
    </citation>
    <scope>NUCLEOTIDE SEQUENCE [LARGE SCALE GENOMIC DNA]</scope>
    <source>
        <strain evidence="13 14">KYPC3</strain>
    </source>
</reference>
<dbReference type="Gene3D" id="1.10.390.10">
    <property type="entry name" value="Neutral Protease Domain 2"/>
    <property type="match status" value="1"/>
</dbReference>
<dbReference type="SUPFAM" id="SSF52025">
    <property type="entry name" value="PA domain"/>
    <property type="match status" value="1"/>
</dbReference>
<comment type="caution">
    <text evidence="13">The sequence shown here is derived from an EMBL/GenBank/DDBJ whole genome shotgun (WGS) entry which is preliminary data.</text>
</comment>
<keyword evidence="11" id="KW-0732">Signal</keyword>
<keyword evidence="7" id="KW-0378">Hydrolase</keyword>
<dbReference type="EMBL" id="SACS01000007">
    <property type="protein sequence ID" value="RVU40011.1"/>
    <property type="molecule type" value="Genomic_DNA"/>
</dbReference>
<dbReference type="Gene3D" id="2.60.120.260">
    <property type="entry name" value="Galactose-binding domain-like"/>
    <property type="match status" value="1"/>
</dbReference>
<evidence type="ECO:0000256" key="1">
    <source>
        <dbReference type="ARBA" id="ARBA00001947"/>
    </source>
</evidence>
<dbReference type="InterPro" id="IPR050371">
    <property type="entry name" value="Fungal_virulence_M36"/>
</dbReference>
<dbReference type="OrthoDB" id="614750at2"/>
<dbReference type="InterPro" id="IPR013783">
    <property type="entry name" value="Ig-like_fold"/>
</dbReference>
<dbReference type="NCBIfam" id="NF038111">
    <property type="entry name" value="rhom_dep_M36"/>
    <property type="match status" value="1"/>
</dbReference>
<evidence type="ECO:0000256" key="7">
    <source>
        <dbReference type="ARBA" id="ARBA00022801"/>
    </source>
</evidence>
<dbReference type="GO" id="GO:0006508">
    <property type="term" value="P:proteolysis"/>
    <property type="evidence" value="ECO:0007669"/>
    <property type="project" value="UniProtKB-KW"/>
</dbReference>
<keyword evidence="5" id="KW-0645">Protease</keyword>
<dbReference type="InterPro" id="IPR027268">
    <property type="entry name" value="Peptidase_M4/M1_CTD_sf"/>
</dbReference>
<evidence type="ECO:0000313" key="13">
    <source>
        <dbReference type="EMBL" id="RVU40011.1"/>
    </source>
</evidence>
<dbReference type="PANTHER" id="PTHR33478:SF1">
    <property type="entry name" value="EXTRACELLULAR METALLOPROTEINASE MEP"/>
    <property type="match status" value="1"/>
</dbReference>
<evidence type="ECO:0000259" key="12">
    <source>
        <dbReference type="Pfam" id="PF02225"/>
    </source>
</evidence>
<dbReference type="Gene3D" id="2.60.40.10">
    <property type="entry name" value="Immunoglobulins"/>
    <property type="match status" value="1"/>
</dbReference>
<dbReference type="SUPFAM" id="SSF55486">
    <property type="entry name" value="Metalloproteases ('zincins'), catalytic domain"/>
    <property type="match status" value="1"/>
</dbReference>
<dbReference type="InterPro" id="IPR003137">
    <property type="entry name" value="PA_domain"/>
</dbReference>
<dbReference type="Pfam" id="PF02128">
    <property type="entry name" value="Peptidase_M36"/>
    <property type="match status" value="1"/>
</dbReference>
<evidence type="ECO:0000256" key="11">
    <source>
        <dbReference type="SAM" id="SignalP"/>
    </source>
</evidence>
<dbReference type="GO" id="GO:0005615">
    <property type="term" value="C:extracellular space"/>
    <property type="evidence" value="ECO:0007669"/>
    <property type="project" value="InterPro"/>
</dbReference>
<evidence type="ECO:0000313" key="14">
    <source>
        <dbReference type="Proteomes" id="UP000283077"/>
    </source>
</evidence>
<dbReference type="Pfam" id="PF22352">
    <property type="entry name" value="K319L-like_PKD"/>
    <property type="match status" value="1"/>
</dbReference>
<dbReference type="CDD" id="cd04818">
    <property type="entry name" value="PA_subtilisin_1"/>
    <property type="match status" value="1"/>
</dbReference>
<comment type="subcellular location">
    <subcellularLocation>
        <location evidence="2">Secreted</location>
    </subcellularLocation>
</comment>
<protein>
    <submittedName>
        <fullName evidence="13">GlyGly-CTERM sorting domain-containing protein</fullName>
    </submittedName>
</protein>
<keyword evidence="9" id="KW-0482">Metalloprotease</keyword>
<feature type="chain" id="PRO_5019588394" evidence="11">
    <location>
        <begin position="25"/>
        <end position="1321"/>
    </location>
</feature>
<dbReference type="InterPro" id="IPR046450">
    <property type="entry name" value="PA_dom_sf"/>
</dbReference>
<feature type="signal peptide" evidence="11">
    <location>
        <begin position="1"/>
        <end position="24"/>
    </location>
</feature>
<dbReference type="InterPro" id="IPR020008">
    <property type="entry name" value="GlyGly_CTERM"/>
</dbReference>
<evidence type="ECO:0000256" key="4">
    <source>
        <dbReference type="ARBA" id="ARBA00022525"/>
    </source>
</evidence>
<dbReference type="Pfam" id="PF02225">
    <property type="entry name" value="PA"/>
    <property type="match status" value="1"/>
</dbReference>
<dbReference type="Proteomes" id="UP000283077">
    <property type="component" value="Unassembled WGS sequence"/>
</dbReference>
<organism evidence="13 14">
    <name type="scientific">Rheinheimera riviphila</name>
    <dbReference type="NCBI Taxonomy" id="1834037"/>
    <lineage>
        <taxon>Bacteria</taxon>
        <taxon>Pseudomonadati</taxon>
        <taxon>Pseudomonadota</taxon>
        <taxon>Gammaproteobacteria</taxon>
        <taxon>Chromatiales</taxon>
        <taxon>Chromatiaceae</taxon>
        <taxon>Rheinheimera</taxon>
    </lineage>
</organism>
<evidence type="ECO:0000256" key="8">
    <source>
        <dbReference type="ARBA" id="ARBA00022833"/>
    </source>
</evidence>
<dbReference type="GO" id="GO:0004222">
    <property type="term" value="F:metalloendopeptidase activity"/>
    <property type="evidence" value="ECO:0007669"/>
    <property type="project" value="InterPro"/>
</dbReference>
<dbReference type="Gene3D" id="3.10.170.10">
    <property type="match status" value="1"/>
</dbReference>
<evidence type="ECO:0000256" key="2">
    <source>
        <dbReference type="ARBA" id="ARBA00004613"/>
    </source>
</evidence>
<dbReference type="NCBIfam" id="TIGR03501">
    <property type="entry name" value="GlyGly_CTERM"/>
    <property type="match status" value="1"/>
</dbReference>
<keyword evidence="14" id="KW-1185">Reference proteome</keyword>
<accession>A0A437QZV4</accession>
<evidence type="ECO:0000256" key="5">
    <source>
        <dbReference type="ARBA" id="ARBA00022670"/>
    </source>
</evidence>
<sequence length="1321" mass="141407">MHFKRSALAIIVTAAITTPHSALAATEFNSVSDSIQSIAVKPAQQAKTVSGMKNQIDAISNQTTFAWAPEGLTVPNLSAVAPEHQIEVAASHYLNSLTGAISKGSLNQLKPVLVSSYQGDDGVKIAKFRQDYQGVEVFNREYNILMDAEFNLVAGSGTLASASATKSAAFTQFSNADTAILNAFSAAGGDQQQISLTTLESADAYQVFTAENQKSSVRLLGEPRAKAVYFEQKQKLVPAHYVEIEVAAEGSVESDYYSYVISSETGEVLFKNNLKAHAADFQYRVYAGQDGTPWDGPHGNVVPATSADQVDATAYLAAPLVKLSHGPISTKDGWLDVAATTTSGNNVTAYADVVAPDGLTDGDYAAETTAAGIFDYKYRTSEPETSLNNRKAAIVNLFYMNNYLHDLFYDYGFDEKSGNAQLVNFGRGGVEGDPLKAEVQDNSGFNNANMSTPADGRSPRMQMYLWDSKDATFGEDYGLTATASGESISITALQRSSFGQGQFNISGQLVVLDDGIAPTRDGCTAAVNGASLVGKIAIVDRGTCPFTEKVKQAQNAGAIAVIVVNNAAAGLPGMGGSDPVVKIPNVGISLADGNKLYAAIAAGKTVELNLFNSRPFKDSSWDNAIVSHEWGHYISNRLVGNGNGLYNNQGRSMGEGWGDFHALLTVSEAKDLELPGNDKLQRAYAAISYVDSFYYGIRSVPYSQDREVNEKTFRFIEVGRGVFVDQTTGAAQVHSAGEVWATMLWDGFVNLVNDDRHSFNEAKHRMMGYLVNGYKMTPVGPTYTEARDAILAAAYAKDPADYKLLLKAFADRGMGLGAKAPNRDDPQHKGVVESTKTELNTFDVSGHSINRNYEGLTAGFCTNNGILDNGETGTISFNITNRGDKALSNIKAKVEVTSGQNVTFANNGEITLPNVGVFKTASTTPLEFKLEGATVADEVSFKLSFPGLAEDVVTAEYSLSDLVNLNFKDRAPVNQESLDDMEDYASLNNFKEVVLVGGDLAKNSRAMDGTNAAFFASRGHQVGSQYMHIANNGFTSDVAYETKAFDLGYGADFKLSFWHYYNFETNYDGGVVEISINGGAWKDVTKVQVGTSAGQPVYAKFDGGYDNELEELLPGRKAFTGPLNENFGANESINFGAALNGNSVKFRFRAVSDSNSNSDGWFIDNVKVQNITTSVFSDVVAGNSLPCDNRTPVITKTSSSVAEVNEGAEVKLTVAAQDANAADKLTYSWKQLSGTTAVISNGSTAEATVKTPLISAASETLNFEVTVSDGKVSVKSTVGVKVNNIPDPAPPISTNRSPKGGSLGWFALILVPFALLRRRKS</sequence>
<evidence type="ECO:0000256" key="6">
    <source>
        <dbReference type="ARBA" id="ARBA00022723"/>
    </source>
</evidence>
<name>A0A437QZV4_9GAMM</name>
<evidence type="ECO:0000256" key="3">
    <source>
        <dbReference type="ARBA" id="ARBA00006006"/>
    </source>
</evidence>
<keyword evidence="8" id="KW-0862">Zinc</keyword>
<dbReference type="GO" id="GO:0008270">
    <property type="term" value="F:zinc ion binding"/>
    <property type="evidence" value="ECO:0007669"/>
    <property type="project" value="InterPro"/>
</dbReference>
<feature type="domain" description="PA" evidence="12">
    <location>
        <begin position="506"/>
        <end position="596"/>
    </location>
</feature>
<keyword evidence="6" id="KW-0479">Metal-binding</keyword>
<dbReference type="PANTHER" id="PTHR33478">
    <property type="entry name" value="EXTRACELLULAR METALLOPROTEINASE MEP"/>
    <property type="match status" value="1"/>
</dbReference>
<evidence type="ECO:0000256" key="10">
    <source>
        <dbReference type="ARBA" id="ARBA00023145"/>
    </source>
</evidence>
<comment type="cofactor">
    <cofactor evidence="1">
        <name>Zn(2+)</name>
        <dbReference type="ChEBI" id="CHEBI:29105"/>
    </cofactor>
</comment>